<protein>
    <submittedName>
        <fullName evidence="1">Uncharacterized protein</fullName>
    </submittedName>
</protein>
<dbReference type="Proteomes" id="UP000008068">
    <property type="component" value="Unassembled WGS sequence"/>
</dbReference>
<dbReference type="OrthoDB" id="407658at2759"/>
<dbReference type="EMBL" id="GL379963">
    <property type="protein sequence ID" value="EGT38722.1"/>
    <property type="molecule type" value="Genomic_DNA"/>
</dbReference>
<dbReference type="STRING" id="135651.G0NWA6"/>
<evidence type="ECO:0000313" key="2">
    <source>
        <dbReference type="Proteomes" id="UP000008068"/>
    </source>
</evidence>
<dbReference type="HOGENOM" id="CLU_2361562_0_0_1"/>
<organism evidence="2">
    <name type="scientific">Caenorhabditis brenneri</name>
    <name type="common">Nematode worm</name>
    <dbReference type="NCBI Taxonomy" id="135651"/>
    <lineage>
        <taxon>Eukaryota</taxon>
        <taxon>Metazoa</taxon>
        <taxon>Ecdysozoa</taxon>
        <taxon>Nematoda</taxon>
        <taxon>Chromadorea</taxon>
        <taxon>Rhabditida</taxon>
        <taxon>Rhabditina</taxon>
        <taxon>Rhabditomorpha</taxon>
        <taxon>Rhabditoidea</taxon>
        <taxon>Rhabditidae</taxon>
        <taxon>Peloderinae</taxon>
        <taxon>Caenorhabditis</taxon>
    </lineage>
</organism>
<proteinExistence type="predicted"/>
<name>G0NWA6_CAEBE</name>
<dbReference type="InParanoid" id="G0NWA6"/>
<reference evidence="2" key="1">
    <citation type="submission" date="2011-07" db="EMBL/GenBank/DDBJ databases">
        <authorList>
            <consortium name="Caenorhabditis brenneri Sequencing and Analysis Consortium"/>
            <person name="Wilson R.K."/>
        </authorList>
    </citation>
    <scope>NUCLEOTIDE SEQUENCE [LARGE SCALE GENOMIC DNA]</scope>
    <source>
        <strain evidence="2">PB2801</strain>
    </source>
</reference>
<keyword evidence="2" id="KW-1185">Reference proteome</keyword>
<accession>G0NWA6</accession>
<sequence>MARIPDGPVTPIQMNNGQWYNPFLGDFDLEKCALGNTTWLHNEKLITSRDAIEYELRKYEVKIAMKKIELYSGLYDLIQNTQFRRFFQVSIDSFFS</sequence>
<dbReference type="AlphaFoldDB" id="G0NWA6"/>
<evidence type="ECO:0000313" key="1">
    <source>
        <dbReference type="EMBL" id="EGT38722.1"/>
    </source>
</evidence>
<gene>
    <name evidence="1" type="ORF">CAEBREN_01671</name>
</gene>